<proteinExistence type="predicted"/>
<name>A0ABS8INE2_9BURK</name>
<dbReference type="RefSeq" id="WP_229431061.1">
    <property type="nucleotide sequence ID" value="NZ_JAJHPV010000006.1"/>
</dbReference>
<evidence type="ECO:0000313" key="3">
    <source>
        <dbReference type="Proteomes" id="UP001198701"/>
    </source>
</evidence>
<protein>
    <submittedName>
        <fullName evidence="2">DUF1840 domain-containing protein</fullName>
    </submittedName>
</protein>
<evidence type="ECO:0000256" key="1">
    <source>
        <dbReference type="SAM" id="MobiDB-lite"/>
    </source>
</evidence>
<feature type="region of interest" description="Disordered" evidence="1">
    <location>
        <begin position="54"/>
        <end position="83"/>
    </location>
</feature>
<feature type="compositionally biased region" description="Basic and acidic residues" evidence="1">
    <location>
        <begin position="54"/>
        <end position="75"/>
    </location>
</feature>
<keyword evidence="3" id="KW-1185">Reference proteome</keyword>
<organism evidence="2 3">
    <name type="scientific">Massilia agrisoli</name>
    <dbReference type="NCBI Taxonomy" id="2892444"/>
    <lineage>
        <taxon>Bacteria</taxon>
        <taxon>Pseudomonadati</taxon>
        <taxon>Pseudomonadota</taxon>
        <taxon>Betaproteobacteria</taxon>
        <taxon>Burkholderiales</taxon>
        <taxon>Oxalobacteraceae</taxon>
        <taxon>Telluria group</taxon>
        <taxon>Massilia</taxon>
    </lineage>
</organism>
<dbReference type="Pfam" id="PF08895">
    <property type="entry name" value="DUF1840"/>
    <property type="match status" value="1"/>
</dbReference>
<dbReference type="InterPro" id="IPR014991">
    <property type="entry name" value="DUF1840"/>
</dbReference>
<dbReference type="EMBL" id="JAJHPV010000006">
    <property type="protein sequence ID" value="MCC6070127.1"/>
    <property type="molecule type" value="Genomic_DNA"/>
</dbReference>
<comment type="caution">
    <text evidence="2">The sequence shown here is derived from an EMBL/GenBank/DDBJ whole genome shotgun (WGS) entry which is preliminary data.</text>
</comment>
<dbReference type="Proteomes" id="UP001198701">
    <property type="component" value="Unassembled WGS sequence"/>
</dbReference>
<accession>A0ABS8INE2</accession>
<reference evidence="2 3" key="1">
    <citation type="submission" date="2021-11" db="EMBL/GenBank/DDBJ databases">
        <authorList>
            <person name="Huq M.A."/>
        </authorList>
    </citation>
    <scope>NUCLEOTIDE SEQUENCE [LARGE SCALE GENOMIC DNA]</scope>
    <source>
        <strain evidence="2 3">MAHUQ-52</strain>
    </source>
</reference>
<evidence type="ECO:0000313" key="2">
    <source>
        <dbReference type="EMBL" id="MCC6070127.1"/>
    </source>
</evidence>
<gene>
    <name evidence="2" type="ORF">LMJ30_04015</name>
</gene>
<sequence>MLITFHSKAAADVMMYKEHAKRILDLLQKDSDKGIITAAEAPTAVDILEKEIAESRMHPTSEQVKRDVDAHHGEQGDDPEHEEMEVVSFATRAYPLLDMLREARKGGYDVVWGV</sequence>